<evidence type="ECO:0000313" key="2">
    <source>
        <dbReference type="Proteomes" id="UP001333110"/>
    </source>
</evidence>
<protein>
    <submittedName>
        <fullName evidence="1">Uncharacterized protein</fullName>
    </submittedName>
</protein>
<comment type="caution">
    <text evidence="1">The sequence shown here is derived from an EMBL/GenBank/DDBJ whole genome shotgun (WGS) entry which is preliminary data.</text>
</comment>
<gene>
    <name evidence="1" type="ORF">QYF61_008530</name>
</gene>
<sequence>MGGLDVQGEAERTEIVVPQEEKAQGDVTNVFKYLLGGLKKTELDSSQGCPGDQILEQVAQRGCRVCIPGNTVNPAGQLDKSLSNLL</sequence>
<dbReference type="AlphaFoldDB" id="A0AAN7SJ14"/>
<proteinExistence type="predicted"/>
<accession>A0AAN7SJ14</accession>
<organism evidence="1 2">
    <name type="scientific">Mycteria americana</name>
    <name type="common">Wood stork</name>
    <dbReference type="NCBI Taxonomy" id="33587"/>
    <lineage>
        <taxon>Eukaryota</taxon>
        <taxon>Metazoa</taxon>
        <taxon>Chordata</taxon>
        <taxon>Craniata</taxon>
        <taxon>Vertebrata</taxon>
        <taxon>Euteleostomi</taxon>
        <taxon>Archelosauria</taxon>
        <taxon>Archosauria</taxon>
        <taxon>Dinosauria</taxon>
        <taxon>Saurischia</taxon>
        <taxon>Theropoda</taxon>
        <taxon>Coelurosauria</taxon>
        <taxon>Aves</taxon>
        <taxon>Neognathae</taxon>
        <taxon>Neoaves</taxon>
        <taxon>Aequornithes</taxon>
        <taxon>Ciconiiformes</taxon>
        <taxon>Ciconiidae</taxon>
        <taxon>Mycteria</taxon>
    </lineage>
</organism>
<name>A0AAN7SJ14_MYCAM</name>
<evidence type="ECO:0000313" key="1">
    <source>
        <dbReference type="EMBL" id="KAK4830103.1"/>
    </source>
</evidence>
<dbReference type="EMBL" id="JAUNZN010000001">
    <property type="protein sequence ID" value="KAK4830103.1"/>
    <property type="molecule type" value="Genomic_DNA"/>
</dbReference>
<dbReference type="Proteomes" id="UP001333110">
    <property type="component" value="Unassembled WGS sequence"/>
</dbReference>
<keyword evidence="2" id="KW-1185">Reference proteome</keyword>
<reference evidence="1 2" key="1">
    <citation type="journal article" date="2023" name="J. Hered.">
        <title>Chromosome-level genome of the wood stork (Mycteria americana) provides insight into avian chromosome evolution.</title>
        <authorList>
            <person name="Flamio R. Jr."/>
            <person name="Ramstad K.M."/>
        </authorList>
    </citation>
    <scope>NUCLEOTIDE SEQUENCE [LARGE SCALE GENOMIC DNA]</scope>
    <source>
        <strain evidence="1">JAX WOST 10</strain>
    </source>
</reference>